<evidence type="ECO:0000259" key="7">
    <source>
        <dbReference type="Pfam" id="PF04024"/>
    </source>
</evidence>
<keyword evidence="5" id="KW-0812">Transmembrane</keyword>
<feature type="region of interest" description="Disordered" evidence="4">
    <location>
        <begin position="408"/>
        <end position="429"/>
    </location>
</feature>
<accession>A0A1R4IVN8</accession>
<dbReference type="PANTHER" id="PTHR24421:SF61">
    <property type="entry name" value="OXYGEN SENSOR HISTIDINE KINASE NREB"/>
    <property type="match status" value="1"/>
</dbReference>
<dbReference type="PANTHER" id="PTHR24421">
    <property type="entry name" value="NITRATE/NITRITE SENSOR PROTEIN NARX-RELATED"/>
    <property type="match status" value="1"/>
</dbReference>
<dbReference type="SUPFAM" id="SSF55874">
    <property type="entry name" value="ATPase domain of HSP90 chaperone/DNA topoisomerase II/histidine kinase"/>
    <property type="match status" value="1"/>
</dbReference>
<feature type="domain" description="Phage shock protein PspC N-terminal" evidence="7">
    <location>
        <begin position="18"/>
        <end position="74"/>
    </location>
</feature>
<name>A0A1R4IVN8_9MICC</name>
<evidence type="ECO:0000256" key="2">
    <source>
        <dbReference type="ARBA" id="ARBA00022777"/>
    </source>
</evidence>
<evidence type="ECO:0000256" key="5">
    <source>
        <dbReference type="SAM" id="Phobius"/>
    </source>
</evidence>
<feature type="transmembrane region" description="Helical" evidence="5">
    <location>
        <begin position="44"/>
        <end position="69"/>
    </location>
</feature>
<keyword evidence="2 8" id="KW-0418">Kinase</keyword>
<reference evidence="8 9" key="1">
    <citation type="submission" date="2017-02" db="EMBL/GenBank/DDBJ databases">
        <authorList>
            <person name="Peterson S.W."/>
        </authorList>
    </citation>
    <scope>NUCLEOTIDE SEQUENCE [LARGE SCALE GENOMIC DNA]</scope>
    <source>
        <strain evidence="8 9">2B3F</strain>
    </source>
</reference>
<dbReference type="InterPro" id="IPR007168">
    <property type="entry name" value="Phageshock_PspC_N"/>
</dbReference>
<dbReference type="AlphaFoldDB" id="A0A1R4IVN8"/>
<keyword evidence="5" id="KW-0472">Membrane</keyword>
<dbReference type="InterPro" id="IPR003594">
    <property type="entry name" value="HATPase_dom"/>
</dbReference>
<keyword evidence="3" id="KW-0902">Two-component regulatory system</keyword>
<gene>
    <name evidence="8" type="ORF">FM125_04770</name>
</gene>
<feature type="transmembrane region" description="Helical" evidence="5">
    <location>
        <begin position="160"/>
        <end position="180"/>
    </location>
</feature>
<organism evidence="8 9">
    <name type="scientific">Micrococcus lylae</name>
    <dbReference type="NCBI Taxonomy" id="1273"/>
    <lineage>
        <taxon>Bacteria</taxon>
        <taxon>Bacillati</taxon>
        <taxon>Actinomycetota</taxon>
        <taxon>Actinomycetes</taxon>
        <taxon>Micrococcales</taxon>
        <taxon>Micrococcaceae</taxon>
        <taxon>Micrococcus</taxon>
    </lineage>
</organism>
<keyword evidence="5" id="KW-1133">Transmembrane helix</keyword>
<feature type="compositionally biased region" description="Pro residues" evidence="4">
    <location>
        <begin position="1"/>
        <end position="16"/>
    </location>
</feature>
<feature type="region of interest" description="Disordered" evidence="4">
    <location>
        <begin position="1"/>
        <end position="20"/>
    </location>
</feature>
<feature type="domain" description="Histidine kinase/HSP90-like ATPase" evidence="6">
    <location>
        <begin position="319"/>
        <end position="409"/>
    </location>
</feature>
<evidence type="ECO:0000256" key="4">
    <source>
        <dbReference type="SAM" id="MobiDB-lite"/>
    </source>
</evidence>
<dbReference type="Pfam" id="PF02518">
    <property type="entry name" value="HATPase_c"/>
    <property type="match status" value="1"/>
</dbReference>
<evidence type="ECO:0000313" key="8">
    <source>
        <dbReference type="EMBL" id="SJN23778.1"/>
    </source>
</evidence>
<dbReference type="GO" id="GO:0000160">
    <property type="term" value="P:phosphorelay signal transduction system"/>
    <property type="evidence" value="ECO:0007669"/>
    <property type="project" value="UniProtKB-KW"/>
</dbReference>
<dbReference type="InterPro" id="IPR050482">
    <property type="entry name" value="Sensor_HK_TwoCompSys"/>
</dbReference>
<dbReference type="Proteomes" id="UP000196230">
    <property type="component" value="Unassembled WGS sequence"/>
</dbReference>
<dbReference type="Gene3D" id="3.30.565.10">
    <property type="entry name" value="Histidine kinase-like ATPase, C-terminal domain"/>
    <property type="match status" value="1"/>
</dbReference>
<sequence>MQHPTPPQGGPAPRVRPPLLRHHGDHPVAGVCAGLARHLELPVAWVRLGMVVLALTGGVGLALYTWLWLFLPQERADGTADDDPELRRRLETGLARVREVGWPAVLGAAVVCVAVLVVVQALGADVDWQTAAPVGILVIGLGVAWMQADTAASPGRSRGTWLRIALGTALVLVSVLALAVDTAGPGTLWLGLLLAVALLAGLALVAAPFVLGLVARRERERTALAVQTERAEIAAHLHDSVLQSLALIQRRASDPETVARVARAQERELRSYLFDDHSQAPDALSEALRRVAGEVEDAHGRRIEVVAVGETEGEWLDPLVAASREAMANAARHAGHAQVYAEVLEDDQGAIEGVDVFVRDRGPGFDPDQLPADRHGVRESLRGRMERAGGTVRIRSSAGGTEVHLHLDAPAVARPEGGVRGTDPREEGA</sequence>
<evidence type="ECO:0000313" key="9">
    <source>
        <dbReference type="Proteomes" id="UP000196230"/>
    </source>
</evidence>
<dbReference type="InterPro" id="IPR036890">
    <property type="entry name" value="HATPase_C_sf"/>
</dbReference>
<dbReference type="RefSeq" id="WP_087133799.1">
    <property type="nucleotide sequence ID" value="NZ_FUKP01000030.1"/>
</dbReference>
<evidence type="ECO:0000256" key="3">
    <source>
        <dbReference type="ARBA" id="ARBA00023012"/>
    </source>
</evidence>
<proteinExistence type="predicted"/>
<evidence type="ECO:0000259" key="6">
    <source>
        <dbReference type="Pfam" id="PF02518"/>
    </source>
</evidence>
<feature type="transmembrane region" description="Helical" evidence="5">
    <location>
        <begin position="128"/>
        <end position="148"/>
    </location>
</feature>
<evidence type="ECO:0000256" key="1">
    <source>
        <dbReference type="ARBA" id="ARBA00022679"/>
    </source>
</evidence>
<dbReference type="EMBL" id="FUKP01000030">
    <property type="protein sequence ID" value="SJN23778.1"/>
    <property type="molecule type" value="Genomic_DNA"/>
</dbReference>
<dbReference type="GO" id="GO:0016301">
    <property type="term" value="F:kinase activity"/>
    <property type="evidence" value="ECO:0007669"/>
    <property type="project" value="UniProtKB-KW"/>
</dbReference>
<dbReference type="Pfam" id="PF04024">
    <property type="entry name" value="PspC"/>
    <property type="match status" value="1"/>
</dbReference>
<feature type="transmembrane region" description="Helical" evidence="5">
    <location>
        <begin position="100"/>
        <end position="122"/>
    </location>
</feature>
<feature type="transmembrane region" description="Helical" evidence="5">
    <location>
        <begin position="186"/>
        <end position="214"/>
    </location>
</feature>
<protein>
    <submittedName>
        <fullName evidence="8">Putative two-component system sensor kinase</fullName>
    </submittedName>
</protein>
<keyword evidence="1" id="KW-0808">Transferase</keyword>